<dbReference type="Proteomes" id="UP000220102">
    <property type="component" value="Unassembled WGS sequence"/>
</dbReference>
<sequence length="323" mass="35918">MTYRPRFPFVEEGTPISVREAILRMQPELSTFASTATLSYYKSVLTPLKARYGSASLDQMSRPLVLEMATRDEPSTETIERRLVVLQELVRWAASRGYAYHASALEIDIQDALGPHGDRAAPPSLSPAMWQRLRPHLTRGDVFDPTRYRHEWLHWAVRLAITTGLGPKELCQLRLRMIHHPLGSIVPAGLAASPEGPTHFIPIFRATWDTLHAIGADVESQFVLVGPDNRPLRPTRLLQGFDAARHKAGLPESIRFDICQQTFIASLVQTGHLLYPIAGWLGHGDITKVLPFLPLQPGTAPRTNRPFGWLDTPPDPSPGAADS</sequence>
<dbReference type="AlphaFoldDB" id="A0A2A8CVU8"/>
<organism evidence="3 4">
    <name type="scientific">Longibacter salinarum</name>
    <dbReference type="NCBI Taxonomy" id="1850348"/>
    <lineage>
        <taxon>Bacteria</taxon>
        <taxon>Pseudomonadati</taxon>
        <taxon>Rhodothermota</taxon>
        <taxon>Rhodothermia</taxon>
        <taxon>Rhodothermales</taxon>
        <taxon>Salisaetaceae</taxon>
        <taxon>Longibacter</taxon>
    </lineage>
</organism>
<name>A0A2A8CVU8_9BACT</name>
<dbReference type="InterPro" id="IPR013762">
    <property type="entry name" value="Integrase-like_cat_sf"/>
</dbReference>
<accession>A0A2A8CVU8</accession>
<dbReference type="InterPro" id="IPR011010">
    <property type="entry name" value="DNA_brk_join_enz"/>
</dbReference>
<evidence type="ECO:0000256" key="1">
    <source>
        <dbReference type="ARBA" id="ARBA00023172"/>
    </source>
</evidence>
<dbReference type="GO" id="GO:0015074">
    <property type="term" value="P:DNA integration"/>
    <property type="evidence" value="ECO:0007669"/>
    <property type="project" value="InterPro"/>
</dbReference>
<comment type="caution">
    <text evidence="3">The sequence shown here is derived from an EMBL/GenBank/DDBJ whole genome shotgun (WGS) entry which is preliminary data.</text>
</comment>
<dbReference type="EMBL" id="PDEQ01000006">
    <property type="protein sequence ID" value="PEN12743.1"/>
    <property type="molecule type" value="Genomic_DNA"/>
</dbReference>
<proteinExistence type="predicted"/>
<protein>
    <recommendedName>
        <fullName evidence="5">Tyr recombinase domain-containing protein</fullName>
    </recommendedName>
</protein>
<gene>
    <name evidence="3" type="ORF">CRI94_11995</name>
</gene>
<feature type="region of interest" description="Disordered" evidence="2">
    <location>
        <begin position="303"/>
        <end position="323"/>
    </location>
</feature>
<evidence type="ECO:0008006" key="5">
    <source>
        <dbReference type="Google" id="ProtNLM"/>
    </source>
</evidence>
<evidence type="ECO:0000313" key="4">
    <source>
        <dbReference type="Proteomes" id="UP000220102"/>
    </source>
</evidence>
<dbReference type="RefSeq" id="WP_098076070.1">
    <property type="nucleotide sequence ID" value="NZ_PDEQ01000006.1"/>
</dbReference>
<keyword evidence="1" id="KW-0233">DNA recombination</keyword>
<evidence type="ECO:0000256" key="2">
    <source>
        <dbReference type="SAM" id="MobiDB-lite"/>
    </source>
</evidence>
<keyword evidence="4" id="KW-1185">Reference proteome</keyword>
<evidence type="ECO:0000313" key="3">
    <source>
        <dbReference type="EMBL" id="PEN12743.1"/>
    </source>
</evidence>
<dbReference type="Gene3D" id="1.10.443.10">
    <property type="entry name" value="Intergrase catalytic core"/>
    <property type="match status" value="1"/>
</dbReference>
<dbReference type="GO" id="GO:0006310">
    <property type="term" value="P:DNA recombination"/>
    <property type="evidence" value="ECO:0007669"/>
    <property type="project" value="UniProtKB-KW"/>
</dbReference>
<dbReference type="GO" id="GO:0003677">
    <property type="term" value="F:DNA binding"/>
    <property type="evidence" value="ECO:0007669"/>
    <property type="project" value="InterPro"/>
</dbReference>
<dbReference type="SUPFAM" id="SSF56349">
    <property type="entry name" value="DNA breaking-rejoining enzymes"/>
    <property type="match status" value="1"/>
</dbReference>
<reference evidence="3 4" key="1">
    <citation type="submission" date="2017-10" db="EMBL/GenBank/DDBJ databases">
        <title>Draft genome of Longibacter Salinarum.</title>
        <authorList>
            <person name="Goh K.M."/>
            <person name="Shamsir M.S."/>
            <person name="Lim S.W."/>
        </authorList>
    </citation>
    <scope>NUCLEOTIDE SEQUENCE [LARGE SCALE GENOMIC DNA]</scope>
    <source>
        <strain evidence="3 4">KCTC 52045</strain>
    </source>
</reference>